<evidence type="ECO:0000256" key="1">
    <source>
        <dbReference type="SAM" id="MobiDB-lite"/>
    </source>
</evidence>
<feature type="compositionally biased region" description="Basic and acidic residues" evidence="1">
    <location>
        <begin position="1"/>
        <end position="13"/>
    </location>
</feature>
<sequence>MVGDQRGEGKAQEGDPGIGVRAVDPDRHAGLDGVEGGAARRTRSAGVMPPWCFSAVKPTPGLTQCPGDHADGVTRRHKSSFIASDIPGRPIRGTIHPSTSSVALIV</sequence>
<accession>A0ABN1R0L7</accession>
<dbReference type="EMBL" id="BAAAHQ010000046">
    <property type="protein sequence ID" value="GAA0950161.1"/>
    <property type="molecule type" value="Genomic_DNA"/>
</dbReference>
<evidence type="ECO:0000313" key="3">
    <source>
        <dbReference type="Proteomes" id="UP001501578"/>
    </source>
</evidence>
<name>A0ABN1R0L7_9ACTN</name>
<protein>
    <submittedName>
        <fullName evidence="2">Uncharacterized protein</fullName>
    </submittedName>
</protein>
<evidence type="ECO:0000313" key="2">
    <source>
        <dbReference type="EMBL" id="GAA0950161.1"/>
    </source>
</evidence>
<feature type="region of interest" description="Disordered" evidence="1">
    <location>
        <begin position="1"/>
        <end position="44"/>
    </location>
</feature>
<reference evidence="2 3" key="1">
    <citation type="journal article" date="2019" name="Int. J. Syst. Evol. Microbiol.">
        <title>The Global Catalogue of Microorganisms (GCM) 10K type strain sequencing project: providing services to taxonomists for standard genome sequencing and annotation.</title>
        <authorList>
            <consortium name="The Broad Institute Genomics Platform"/>
            <consortium name="The Broad Institute Genome Sequencing Center for Infectious Disease"/>
            <person name="Wu L."/>
            <person name="Ma J."/>
        </authorList>
    </citation>
    <scope>NUCLEOTIDE SEQUENCE [LARGE SCALE GENOMIC DNA]</scope>
    <source>
        <strain evidence="2 3">JCM 11136</strain>
    </source>
</reference>
<dbReference type="Proteomes" id="UP001501578">
    <property type="component" value="Unassembled WGS sequence"/>
</dbReference>
<comment type="caution">
    <text evidence="2">The sequence shown here is derived from an EMBL/GenBank/DDBJ whole genome shotgun (WGS) entry which is preliminary data.</text>
</comment>
<gene>
    <name evidence="2" type="ORF">GCM10009560_69260</name>
</gene>
<proteinExistence type="predicted"/>
<organism evidence="2 3">
    <name type="scientific">Nonomuraea longicatena</name>
    <dbReference type="NCBI Taxonomy" id="83682"/>
    <lineage>
        <taxon>Bacteria</taxon>
        <taxon>Bacillati</taxon>
        <taxon>Actinomycetota</taxon>
        <taxon>Actinomycetes</taxon>
        <taxon>Streptosporangiales</taxon>
        <taxon>Streptosporangiaceae</taxon>
        <taxon>Nonomuraea</taxon>
    </lineage>
</organism>
<keyword evidence="3" id="KW-1185">Reference proteome</keyword>